<evidence type="ECO:0000313" key="3">
    <source>
        <dbReference type="Proteomes" id="UP000214688"/>
    </source>
</evidence>
<accession>A0A223CZ18</accession>
<keyword evidence="1" id="KW-0812">Transmembrane</keyword>
<feature type="transmembrane region" description="Helical" evidence="1">
    <location>
        <begin position="104"/>
        <end position="123"/>
    </location>
</feature>
<evidence type="ECO:0000256" key="1">
    <source>
        <dbReference type="SAM" id="Phobius"/>
    </source>
</evidence>
<dbReference type="Pfam" id="PF10710">
    <property type="entry name" value="DUF2512"/>
    <property type="match status" value="1"/>
</dbReference>
<dbReference type="EMBL" id="CP022657">
    <property type="protein sequence ID" value="ASS74592.1"/>
    <property type="molecule type" value="Genomic_DNA"/>
</dbReference>
<keyword evidence="1" id="KW-1133">Transmembrane helix</keyword>
<reference evidence="2 3" key="1">
    <citation type="journal article" date="2015" name="Int. J. Syst. Evol. Microbiol.">
        <title>Tumebacillus algifaecis sp. nov., isolated from decomposing algal scum.</title>
        <authorList>
            <person name="Wu Y.F."/>
            <person name="Zhang B."/>
            <person name="Xing P."/>
            <person name="Wu Q.L."/>
            <person name="Liu S.J."/>
        </authorList>
    </citation>
    <scope>NUCLEOTIDE SEQUENCE [LARGE SCALE GENOMIC DNA]</scope>
    <source>
        <strain evidence="2 3">THMBR28</strain>
    </source>
</reference>
<keyword evidence="1" id="KW-0472">Membrane</keyword>
<evidence type="ECO:0008006" key="4">
    <source>
        <dbReference type="Google" id="ProtNLM"/>
    </source>
</evidence>
<dbReference type="AlphaFoldDB" id="A0A223CZ18"/>
<feature type="transmembrane region" description="Helical" evidence="1">
    <location>
        <begin position="21"/>
        <end position="44"/>
    </location>
</feature>
<dbReference type="Proteomes" id="UP000214688">
    <property type="component" value="Chromosome"/>
</dbReference>
<name>A0A223CZ18_9BACL</name>
<feature type="transmembrane region" description="Helical" evidence="1">
    <location>
        <begin position="78"/>
        <end position="98"/>
    </location>
</feature>
<gene>
    <name evidence="2" type="ORF">CIG75_06010</name>
</gene>
<keyword evidence="3" id="KW-1185">Reference proteome</keyword>
<dbReference type="KEGG" id="tab:CIG75_06010"/>
<evidence type="ECO:0000313" key="2">
    <source>
        <dbReference type="EMBL" id="ASS74592.1"/>
    </source>
</evidence>
<sequence length="134" mass="14782">MVWVSGGQTVSMGVFAVNRHLLAFVVKLGSTIVAMYFIALFFPLWGKMNFLHALLLGLIVAVLGYVIDLIIPRAINSIVAVAVDLLMATLIVYAGNYFLSGMSVSWTFAWFVGLLVAGFEIFYHAMFVNRVERG</sequence>
<organism evidence="2 3">
    <name type="scientific">Tumebacillus algifaecis</name>
    <dbReference type="NCBI Taxonomy" id="1214604"/>
    <lineage>
        <taxon>Bacteria</taxon>
        <taxon>Bacillati</taxon>
        <taxon>Bacillota</taxon>
        <taxon>Bacilli</taxon>
        <taxon>Bacillales</taxon>
        <taxon>Alicyclobacillaceae</taxon>
        <taxon>Tumebacillus</taxon>
    </lineage>
</organism>
<dbReference type="InterPro" id="IPR019649">
    <property type="entry name" value="DUF2512"/>
</dbReference>
<proteinExistence type="predicted"/>
<protein>
    <recommendedName>
        <fullName evidence="4">DUF2512 domain-containing protein</fullName>
    </recommendedName>
</protein>
<feature type="transmembrane region" description="Helical" evidence="1">
    <location>
        <begin position="50"/>
        <end position="71"/>
    </location>
</feature>